<dbReference type="EMBL" id="LQPH01000109">
    <property type="protein sequence ID" value="ORW24581.1"/>
    <property type="molecule type" value="Genomic_DNA"/>
</dbReference>
<comment type="caution">
    <text evidence="5">The sequence shown here is derived from an EMBL/GenBank/DDBJ whole genome shotgun (WGS) entry which is preliminary data.</text>
</comment>
<dbReference type="GO" id="GO:0015074">
    <property type="term" value="P:DNA integration"/>
    <property type="evidence" value="ECO:0007669"/>
    <property type="project" value="InterPro"/>
</dbReference>
<dbReference type="InterPro" id="IPR013762">
    <property type="entry name" value="Integrase-like_cat_sf"/>
</dbReference>
<evidence type="ECO:0000256" key="1">
    <source>
        <dbReference type="ARBA" id="ARBA00008857"/>
    </source>
</evidence>
<organism evidence="5 6">
    <name type="scientific">Mycobacterium nebraskense</name>
    <dbReference type="NCBI Taxonomy" id="244292"/>
    <lineage>
        <taxon>Bacteria</taxon>
        <taxon>Bacillati</taxon>
        <taxon>Actinomycetota</taxon>
        <taxon>Actinomycetes</taxon>
        <taxon>Mycobacteriales</taxon>
        <taxon>Mycobacteriaceae</taxon>
        <taxon>Mycobacterium</taxon>
    </lineage>
</organism>
<protein>
    <recommendedName>
        <fullName evidence="4">Tyr recombinase domain-containing protein</fullName>
    </recommendedName>
</protein>
<dbReference type="AlphaFoldDB" id="A0A1X1ZNC1"/>
<dbReference type="Proteomes" id="UP000193781">
    <property type="component" value="Unassembled WGS sequence"/>
</dbReference>
<feature type="domain" description="Tyr recombinase" evidence="4">
    <location>
        <begin position="123"/>
        <end position="332"/>
    </location>
</feature>
<dbReference type="SUPFAM" id="SSF56349">
    <property type="entry name" value="DNA breaking-rejoining enzymes"/>
    <property type="match status" value="1"/>
</dbReference>
<dbReference type="PROSITE" id="PS51898">
    <property type="entry name" value="TYR_RECOMBINASE"/>
    <property type="match status" value="1"/>
</dbReference>
<name>A0A1X1ZNC1_9MYCO</name>
<evidence type="ECO:0000256" key="2">
    <source>
        <dbReference type="ARBA" id="ARBA00023125"/>
    </source>
</evidence>
<evidence type="ECO:0000256" key="3">
    <source>
        <dbReference type="ARBA" id="ARBA00023172"/>
    </source>
</evidence>
<evidence type="ECO:0000313" key="6">
    <source>
        <dbReference type="Proteomes" id="UP000193781"/>
    </source>
</evidence>
<dbReference type="Gene3D" id="1.10.150.130">
    <property type="match status" value="1"/>
</dbReference>
<dbReference type="InterPro" id="IPR002104">
    <property type="entry name" value="Integrase_catalytic"/>
</dbReference>
<evidence type="ECO:0000259" key="4">
    <source>
        <dbReference type="PROSITE" id="PS51898"/>
    </source>
</evidence>
<dbReference type="CDD" id="cd00397">
    <property type="entry name" value="DNA_BRE_C"/>
    <property type="match status" value="1"/>
</dbReference>
<dbReference type="InterPro" id="IPR010998">
    <property type="entry name" value="Integrase_recombinase_N"/>
</dbReference>
<dbReference type="PANTHER" id="PTHR30349">
    <property type="entry name" value="PHAGE INTEGRASE-RELATED"/>
    <property type="match status" value="1"/>
</dbReference>
<dbReference type="InterPro" id="IPR011010">
    <property type="entry name" value="DNA_brk_join_enz"/>
</dbReference>
<reference evidence="5 6" key="1">
    <citation type="submission" date="2016-01" db="EMBL/GenBank/DDBJ databases">
        <title>The new phylogeny of the genus Mycobacterium.</title>
        <authorList>
            <person name="Tarcisio F."/>
            <person name="Conor M."/>
            <person name="Antonella G."/>
            <person name="Elisabetta G."/>
            <person name="Giulia F.S."/>
            <person name="Sara T."/>
            <person name="Anna F."/>
            <person name="Clotilde B."/>
            <person name="Roberto B."/>
            <person name="Veronica D.S."/>
            <person name="Fabio R."/>
            <person name="Monica P."/>
            <person name="Olivier J."/>
            <person name="Enrico T."/>
            <person name="Nicola S."/>
        </authorList>
    </citation>
    <scope>NUCLEOTIDE SEQUENCE [LARGE SCALE GENOMIC DNA]</scope>
    <source>
        <strain evidence="5 6">DSM 44803</strain>
    </source>
</reference>
<evidence type="ECO:0000313" key="5">
    <source>
        <dbReference type="EMBL" id="ORW24581.1"/>
    </source>
</evidence>
<keyword evidence="3" id="KW-0233">DNA recombination</keyword>
<dbReference type="GO" id="GO:0006310">
    <property type="term" value="P:DNA recombination"/>
    <property type="evidence" value="ECO:0007669"/>
    <property type="project" value="UniProtKB-KW"/>
</dbReference>
<gene>
    <name evidence="5" type="ORF">AWC17_03155</name>
</gene>
<dbReference type="InterPro" id="IPR050090">
    <property type="entry name" value="Tyrosine_recombinase_XerCD"/>
</dbReference>
<dbReference type="OrthoDB" id="1822491at2"/>
<accession>A0A1X1ZNC1</accession>
<keyword evidence="2" id="KW-0238">DNA-binding</keyword>
<sequence>MDRRVGVPAVRVRPEWFAAFLAARRSAKQSVHTTKAYCQDFDAIAALILSAGGADPDARMLTATDIIVDSVRDAFSRYAPDRSAATVRRCWSSWNALCNFLCDEDILDDNPMRRIPRPKPDKHSPKHLDRDIVVAILAAIADDDPAQPRVWVERDQAVVLTCLLAGLRTEELFGANVGDVRPGRDGAIIHVRGKGRKERDVPIEPQLLEVIERYLDDRAARFPRRVRRTHSPTGGLDRWPATAPLFVNIDDGDRITRETLQYRVLRAFKRAGKNSHRPTGALLHALRHTYATELARAGVTVYDVSDLLGHESIATTQRYVNGASTHLRAAAAHNPLYRLLDNEDTE</sequence>
<proteinExistence type="inferred from homology"/>
<comment type="similarity">
    <text evidence="1">Belongs to the 'phage' integrase family.</text>
</comment>
<dbReference type="Gene3D" id="1.10.443.10">
    <property type="entry name" value="Intergrase catalytic core"/>
    <property type="match status" value="1"/>
</dbReference>
<keyword evidence="6" id="KW-1185">Reference proteome</keyword>
<dbReference type="GO" id="GO:0003677">
    <property type="term" value="F:DNA binding"/>
    <property type="evidence" value="ECO:0007669"/>
    <property type="project" value="UniProtKB-KW"/>
</dbReference>
<dbReference type="PANTHER" id="PTHR30349:SF64">
    <property type="entry name" value="PROPHAGE INTEGRASE INTD-RELATED"/>
    <property type="match status" value="1"/>
</dbReference>
<dbReference type="Pfam" id="PF00589">
    <property type="entry name" value="Phage_integrase"/>
    <property type="match status" value="1"/>
</dbReference>